<protein>
    <submittedName>
        <fullName evidence="2">Uncharacterized protein</fullName>
    </submittedName>
</protein>
<reference evidence="2" key="2">
    <citation type="submission" date="2022-10" db="EMBL/GenBank/DDBJ databases">
        <authorList>
            <consortium name="ENA_rothamsted_submissions"/>
            <consortium name="culmorum"/>
            <person name="King R."/>
        </authorList>
    </citation>
    <scope>NUCLEOTIDE SEQUENCE</scope>
</reference>
<dbReference type="AlphaFoldDB" id="A0A9N9WC63"/>
<feature type="signal peptide" evidence="1">
    <location>
        <begin position="1"/>
        <end position="24"/>
    </location>
</feature>
<feature type="chain" id="PRO_5040217893" evidence="1">
    <location>
        <begin position="25"/>
        <end position="229"/>
    </location>
</feature>
<dbReference type="EMBL" id="OU893347">
    <property type="protein sequence ID" value="CAG9786975.1"/>
    <property type="molecule type" value="Genomic_DNA"/>
</dbReference>
<keyword evidence="3" id="KW-1185">Reference proteome</keyword>
<evidence type="ECO:0000256" key="1">
    <source>
        <dbReference type="SAM" id="SignalP"/>
    </source>
</evidence>
<evidence type="ECO:0000313" key="3">
    <source>
        <dbReference type="Proteomes" id="UP001153714"/>
    </source>
</evidence>
<sequence>MTNVKLKLMFFLLNSLLTADVVQARPYSDNATDIVIKFTNSNNTFNIPVEQDSDTLVVANDDNPEEVSDNVDDLASMMDAEQDRDEVMSEMQDHSVLAEDAATVEKRKNISNPSLHEMIDSETDREESITDLMFRPDSELVDAMPRFEFLIAAKINESDVNRTAGVKGDSFDKNGHDVLRKADYVELVEVQMPKLSENKSAYMMNITGHEVDNDVAPDTSESPFQFEIT</sequence>
<proteinExistence type="predicted"/>
<dbReference type="OrthoDB" id="6362812at2759"/>
<accession>A0A9N9WC63</accession>
<gene>
    <name evidence="2" type="ORF">DIATSA_LOCUS4887</name>
</gene>
<reference evidence="2" key="1">
    <citation type="submission" date="2021-12" db="EMBL/GenBank/DDBJ databases">
        <authorList>
            <person name="King R."/>
        </authorList>
    </citation>
    <scope>NUCLEOTIDE SEQUENCE</scope>
</reference>
<organism evidence="2 3">
    <name type="scientific">Diatraea saccharalis</name>
    <name type="common">sugarcane borer</name>
    <dbReference type="NCBI Taxonomy" id="40085"/>
    <lineage>
        <taxon>Eukaryota</taxon>
        <taxon>Metazoa</taxon>
        <taxon>Ecdysozoa</taxon>
        <taxon>Arthropoda</taxon>
        <taxon>Hexapoda</taxon>
        <taxon>Insecta</taxon>
        <taxon>Pterygota</taxon>
        <taxon>Neoptera</taxon>
        <taxon>Endopterygota</taxon>
        <taxon>Lepidoptera</taxon>
        <taxon>Glossata</taxon>
        <taxon>Ditrysia</taxon>
        <taxon>Pyraloidea</taxon>
        <taxon>Crambidae</taxon>
        <taxon>Crambinae</taxon>
        <taxon>Diatraea</taxon>
    </lineage>
</organism>
<name>A0A9N9WC63_9NEOP</name>
<keyword evidence="1" id="KW-0732">Signal</keyword>
<evidence type="ECO:0000313" key="2">
    <source>
        <dbReference type="EMBL" id="CAG9786975.1"/>
    </source>
</evidence>
<dbReference type="Proteomes" id="UP001153714">
    <property type="component" value="Chromosome 16"/>
</dbReference>